<comment type="pathway">
    <text evidence="1">Carbohydrate acid metabolism.</text>
</comment>
<dbReference type="InterPro" id="IPR014718">
    <property type="entry name" value="GH-type_carb-bd"/>
</dbReference>
<dbReference type="CDD" id="cd02021">
    <property type="entry name" value="GntK"/>
    <property type="match status" value="1"/>
</dbReference>
<dbReference type="PANTHER" id="PTHR43442">
    <property type="entry name" value="GLUCONOKINASE-RELATED"/>
    <property type="match status" value="1"/>
</dbReference>
<accession>A0A918NSB4</accession>
<evidence type="ECO:0000256" key="7">
    <source>
        <dbReference type="ARBA" id="ARBA00022840"/>
    </source>
</evidence>
<reference evidence="10" key="1">
    <citation type="journal article" date="2014" name="Int. J. Syst. Evol. Microbiol.">
        <title>Complete genome sequence of Corynebacterium casei LMG S-19264T (=DSM 44701T), isolated from a smear-ripened cheese.</title>
        <authorList>
            <consortium name="US DOE Joint Genome Institute (JGI-PGF)"/>
            <person name="Walter F."/>
            <person name="Albersmeier A."/>
            <person name="Kalinowski J."/>
            <person name="Ruckert C."/>
        </authorList>
    </citation>
    <scope>NUCLEOTIDE SEQUENCE</scope>
    <source>
        <strain evidence="10">JCM 4956</strain>
    </source>
</reference>
<evidence type="ECO:0000256" key="4">
    <source>
        <dbReference type="ARBA" id="ARBA00022679"/>
    </source>
</evidence>
<evidence type="ECO:0000256" key="8">
    <source>
        <dbReference type="ARBA" id="ARBA00023064"/>
    </source>
</evidence>
<comment type="catalytic activity">
    <reaction evidence="9">
        <text>D-gluconate + ATP = 6-phospho-D-gluconate + ADP + H(+)</text>
        <dbReference type="Rhea" id="RHEA:19433"/>
        <dbReference type="ChEBI" id="CHEBI:15378"/>
        <dbReference type="ChEBI" id="CHEBI:18391"/>
        <dbReference type="ChEBI" id="CHEBI:30616"/>
        <dbReference type="ChEBI" id="CHEBI:58759"/>
        <dbReference type="ChEBI" id="CHEBI:456216"/>
        <dbReference type="EC" id="2.7.1.12"/>
    </reaction>
</comment>
<keyword evidence="8" id="KW-0311">Gluconate utilization</keyword>
<reference evidence="10" key="2">
    <citation type="submission" date="2020-09" db="EMBL/GenBank/DDBJ databases">
        <authorList>
            <person name="Sun Q."/>
            <person name="Ohkuma M."/>
        </authorList>
    </citation>
    <scope>NUCLEOTIDE SEQUENCE</scope>
    <source>
        <strain evidence="10">JCM 4956</strain>
    </source>
</reference>
<dbReference type="SUPFAM" id="SSF52540">
    <property type="entry name" value="P-loop containing nucleoside triphosphate hydrolases"/>
    <property type="match status" value="1"/>
</dbReference>
<evidence type="ECO:0000256" key="9">
    <source>
        <dbReference type="ARBA" id="ARBA00048090"/>
    </source>
</evidence>
<dbReference type="GO" id="GO:0005737">
    <property type="term" value="C:cytoplasm"/>
    <property type="evidence" value="ECO:0007669"/>
    <property type="project" value="TreeGrafter"/>
</dbReference>
<evidence type="ECO:0000256" key="2">
    <source>
        <dbReference type="ARBA" id="ARBA00008420"/>
    </source>
</evidence>
<evidence type="ECO:0000256" key="3">
    <source>
        <dbReference type="ARBA" id="ARBA00012054"/>
    </source>
</evidence>
<keyword evidence="7" id="KW-0067">ATP-binding</keyword>
<dbReference type="Gene3D" id="2.70.98.10">
    <property type="match status" value="1"/>
</dbReference>
<dbReference type="Pfam" id="PF01263">
    <property type="entry name" value="Aldose_epim"/>
    <property type="match status" value="1"/>
</dbReference>
<evidence type="ECO:0000313" key="10">
    <source>
        <dbReference type="EMBL" id="GGX91867.1"/>
    </source>
</evidence>
<evidence type="ECO:0000313" key="11">
    <source>
        <dbReference type="Proteomes" id="UP000645555"/>
    </source>
</evidence>
<dbReference type="Proteomes" id="UP000645555">
    <property type="component" value="Unassembled WGS sequence"/>
</dbReference>
<evidence type="ECO:0000256" key="6">
    <source>
        <dbReference type="ARBA" id="ARBA00022777"/>
    </source>
</evidence>
<proteinExistence type="inferred from homology"/>
<evidence type="ECO:0000256" key="1">
    <source>
        <dbReference type="ARBA" id="ARBA00004761"/>
    </source>
</evidence>
<dbReference type="GO" id="GO:0016853">
    <property type="term" value="F:isomerase activity"/>
    <property type="evidence" value="ECO:0007669"/>
    <property type="project" value="InterPro"/>
</dbReference>
<dbReference type="EMBL" id="BMWD01000035">
    <property type="protein sequence ID" value="GGX91867.1"/>
    <property type="molecule type" value="Genomic_DNA"/>
</dbReference>
<dbReference type="Pfam" id="PF13671">
    <property type="entry name" value="AAA_33"/>
    <property type="match status" value="1"/>
</dbReference>
<gene>
    <name evidence="10" type="ORF">GCM10010515_68730</name>
</gene>
<dbReference type="InterPro" id="IPR027417">
    <property type="entry name" value="P-loop_NTPase"/>
</dbReference>
<dbReference type="SUPFAM" id="SSF74650">
    <property type="entry name" value="Galactose mutarotase-like"/>
    <property type="match status" value="1"/>
</dbReference>
<sequence>MTAEAAPRAVHAGAPRLVLIVGMSGSGKTTVGRLLAERLGWRLRDGDEFHSPENRARMASGHPLTDADRQPWLDAIGTWMDGEIAAGEPAVVTCSALKRAYRDKLLSGRPEARLVYLHGSRALIHDRLASRHGHFFPARLLESQLADLQEPGPDEHPLTVEIDQTPEAIVTEVLSLMYRGAEPEVLGVGAAASTAAPAEGVHVPSSATGDEWRLSSGGHTAVVVRMGAGLRHYEVDGRPVLDGFDAGSPVLGGRGQILAPWPNRVGDGRYRFGGQDLQLPLNESEKNNAIHGLLRWHPWQLLARGDDMVLLGTTLFPQPGYPFLLDVTAEYRLGPDGLDTTLRATNTGDAPAPYGVGQHPYVTVGTATADSVLLTVPARYRLKTDERGLPTGRESVDGTPFDFRTARPIGEQPLDTAFTGLDRDARGRAFVRLAHPSGLRGVDVELGEGTRYVQIYTGDTPAEPGRRRTGVAVEPMSCPADAFRSGTGLTVLEPGARHTLHWGLRPWERP</sequence>
<keyword evidence="4" id="KW-0808">Transferase</keyword>
<dbReference type="CDD" id="cd09022">
    <property type="entry name" value="Aldose_epim_Ec_YihR"/>
    <property type="match status" value="1"/>
</dbReference>
<dbReference type="GO" id="GO:0019521">
    <property type="term" value="P:D-gluconate metabolic process"/>
    <property type="evidence" value="ECO:0007669"/>
    <property type="project" value="UniProtKB-KW"/>
</dbReference>
<protein>
    <recommendedName>
        <fullName evidence="3">gluconokinase</fullName>
        <ecNumber evidence="3">2.7.1.12</ecNumber>
    </recommendedName>
</protein>
<comment type="caution">
    <text evidence="10">The sequence shown here is derived from an EMBL/GenBank/DDBJ whole genome shotgun (WGS) entry which is preliminary data.</text>
</comment>
<keyword evidence="11" id="KW-1185">Reference proteome</keyword>
<dbReference type="FunFam" id="3.40.50.300:FF:000522">
    <property type="entry name" value="Gluconokinase"/>
    <property type="match status" value="1"/>
</dbReference>
<keyword evidence="6" id="KW-0418">Kinase</keyword>
<evidence type="ECO:0000256" key="5">
    <source>
        <dbReference type="ARBA" id="ARBA00022741"/>
    </source>
</evidence>
<dbReference type="RefSeq" id="WP_190039546.1">
    <property type="nucleotide sequence ID" value="NZ_BMWD01000035.1"/>
</dbReference>
<dbReference type="Gene3D" id="3.40.50.300">
    <property type="entry name" value="P-loop containing nucleotide triphosphate hydrolases"/>
    <property type="match status" value="1"/>
</dbReference>
<organism evidence="10 11">
    <name type="scientific">Streptomyces fructofermentans</name>
    <dbReference type="NCBI Taxonomy" id="152141"/>
    <lineage>
        <taxon>Bacteria</taxon>
        <taxon>Bacillati</taxon>
        <taxon>Actinomycetota</taxon>
        <taxon>Actinomycetes</taxon>
        <taxon>Kitasatosporales</taxon>
        <taxon>Streptomycetaceae</taxon>
        <taxon>Streptomyces</taxon>
    </lineage>
</organism>
<name>A0A918NSB4_9ACTN</name>
<dbReference type="GO" id="GO:0046316">
    <property type="term" value="F:gluconokinase activity"/>
    <property type="evidence" value="ECO:0007669"/>
    <property type="project" value="UniProtKB-EC"/>
</dbReference>
<dbReference type="AlphaFoldDB" id="A0A918NSB4"/>
<dbReference type="InterPro" id="IPR011013">
    <property type="entry name" value="Gal_mutarotase_sf_dom"/>
</dbReference>
<dbReference type="InterPro" id="IPR006001">
    <property type="entry name" value="Therm_gnt_kin"/>
</dbReference>
<dbReference type="EC" id="2.7.1.12" evidence="3"/>
<dbReference type="GO" id="GO:0005524">
    <property type="term" value="F:ATP binding"/>
    <property type="evidence" value="ECO:0007669"/>
    <property type="project" value="UniProtKB-KW"/>
</dbReference>
<comment type="similarity">
    <text evidence="2">Belongs to the gluconokinase GntK/GntV family.</text>
</comment>
<keyword evidence="5" id="KW-0547">Nucleotide-binding</keyword>
<dbReference type="NCBIfam" id="TIGR01313">
    <property type="entry name" value="therm_gnt_kin"/>
    <property type="match status" value="1"/>
</dbReference>
<dbReference type="InterPro" id="IPR037480">
    <property type="entry name" value="YihR-like"/>
</dbReference>
<dbReference type="InterPro" id="IPR008183">
    <property type="entry name" value="Aldose_1/G6P_1-epimerase"/>
</dbReference>
<dbReference type="PANTHER" id="PTHR43442:SF3">
    <property type="entry name" value="GLUCONOKINASE-RELATED"/>
    <property type="match status" value="1"/>
</dbReference>
<dbReference type="GO" id="GO:0030246">
    <property type="term" value="F:carbohydrate binding"/>
    <property type="evidence" value="ECO:0007669"/>
    <property type="project" value="InterPro"/>
</dbReference>